<evidence type="ECO:0000313" key="1">
    <source>
        <dbReference type="EMBL" id="PZG24667.1"/>
    </source>
</evidence>
<proteinExistence type="predicted"/>
<sequence>MTYNGFVDTFDLLVTADSNRELKQAEFDRQVDLLRPLMNWDPAHWRWQVRLSGAHPEHVSSVLTTLFEAARLYGTTVTVCPAPTAPATPAEPVEVAEAAG</sequence>
<comment type="caution">
    <text evidence="1">The sequence shown here is derived from an EMBL/GenBank/DDBJ whole genome shotgun (WGS) entry which is preliminary data.</text>
</comment>
<reference evidence="1 2" key="1">
    <citation type="submission" date="2018-01" db="EMBL/GenBank/DDBJ databases">
        <title>Draft genome sequence of Sphaerisporangium sp. 7K107.</title>
        <authorList>
            <person name="Sahin N."/>
            <person name="Saygin H."/>
            <person name="Ay H."/>
        </authorList>
    </citation>
    <scope>NUCLEOTIDE SEQUENCE [LARGE SCALE GENOMIC DNA]</scope>
    <source>
        <strain evidence="1 2">7K107</strain>
    </source>
</reference>
<gene>
    <name evidence="1" type="ORF">C1I98_35305</name>
</gene>
<name>A0A2W2FS13_9ACTN</name>
<evidence type="ECO:0000313" key="2">
    <source>
        <dbReference type="Proteomes" id="UP000248544"/>
    </source>
</evidence>
<protein>
    <submittedName>
        <fullName evidence="1">Uncharacterized protein</fullName>
    </submittedName>
</protein>
<dbReference type="Proteomes" id="UP000248544">
    <property type="component" value="Unassembled WGS sequence"/>
</dbReference>
<dbReference type="EMBL" id="POUA01000485">
    <property type="protein sequence ID" value="PZG24667.1"/>
    <property type="molecule type" value="Genomic_DNA"/>
</dbReference>
<organism evidence="1 2">
    <name type="scientific">Spongiactinospora gelatinilytica</name>
    <dbReference type="NCBI Taxonomy" id="2666298"/>
    <lineage>
        <taxon>Bacteria</taxon>
        <taxon>Bacillati</taxon>
        <taxon>Actinomycetota</taxon>
        <taxon>Actinomycetes</taxon>
        <taxon>Streptosporangiales</taxon>
        <taxon>Streptosporangiaceae</taxon>
        <taxon>Spongiactinospora</taxon>
    </lineage>
</organism>
<accession>A0A2W2FS13</accession>
<dbReference type="AlphaFoldDB" id="A0A2W2FS13"/>
<keyword evidence="2" id="KW-1185">Reference proteome</keyword>